<feature type="transmembrane region" description="Helical" evidence="1">
    <location>
        <begin position="12"/>
        <end position="31"/>
    </location>
</feature>
<accession>A0A0R1HGY4</accession>
<comment type="caution">
    <text evidence="2">The sequence shown here is derived from an EMBL/GenBank/DDBJ whole genome shotgun (WGS) entry which is preliminary data.</text>
</comment>
<keyword evidence="1" id="KW-1133">Transmembrane helix</keyword>
<sequence>MVNKFKHLKSNWAIFGIIFALSLFLVLPQLLNHSLVLGGDSLFHFNRIYDTYMQFKTGNYSYFQSNYGFQQSGRVVNALYGPGMAYLLGSSLLVLQSWIKFEVMTSFFIFFVSGYSMYFLSRELNSTKKISLLTASLFMGSFYVTRWSIDQNFMTWGVMLMPLIVLIGIKMIKNNAQDLKILSLALIVSLIIQIHLLSALMSIGVLGVFFIIGFIQTNQKLQLFLKCLFASLLSLVLTFNVWGSMLDIFTTNKLYTTFAHVNMSSSTMNLSTANYSPSQIGLVISLIFILQIVLLFSKWHEISLANKTVTILGIFFLILTSSLVPWNRLAALIPPLQNFLQFPFRFDSFATVLLLGGFGATISTISLPGAIKNGELFLIIGSIFILGQSYIDIQHQNEIWNSDSPVAYKGSIVFSNHPNKKQIKHAFTDNDLSKGLILAKKIAPDYLPNNNSKKIDFHNNTYIKDVIMHQPNVIKTVTDKGNLNLKWVAAKKGEKISLPIVLYSNSEITLNGKKLRTQDIKLSSLSSPTVKSTQKGINTLTLGYHSKIITKTSLTTVILTWIISILAAITLTFKKSKKEIS</sequence>
<protein>
    <recommendedName>
        <fullName evidence="4">Cell division protein</fullName>
    </recommendedName>
</protein>
<feature type="transmembrane region" description="Helical" evidence="1">
    <location>
        <begin position="98"/>
        <end position="118"/>
    </location>
</feature>
<dbReference type="RefSeq" id="WP_057974402.1">
    <property type="nucleotide sequence ID" value="NZ_AZDI01000007.1"/>
</dbReference>
<feature type="transmembrane region" description="Helical" evidence="1">
    <location>
        <begin position="153"/>
        <end position="172"/>
    </location>
</feature>
<dbReference type="PATRIC" id="fig|1423719.4.peg.1368"/>
<evidence type="ECO:0008006" key="4">
    <source>
        <dbReference type="Google" id="ProtNLM"/>
    </source>
</evidence>
<feature type="transmembrane region" description="Helical" evidence="1">
    <location>
        <begin position="279"/>
        <end position="297"/>
    </location>
</feature>
<keyword evidence="1" id="KW-0812">Transmembrane</keyword>
<keyword evidence="3" id="KW-1185">Reference proteome</keyword>
<proteinExistence type="predicted"/>
<dbReference type="STRING" id="1423719.FC66_GL001346"/>
<dbReference type="Proteomes" id="UP000051450">
    <property type="component" value="Unassembled WGS sequence"/>
</dbReference>
<evidence type="ECO:0000313" key="3">
    <source>
        <dbReference type="Proteomes" id="UP000051450"/>
    </source>
</evidence>
<name>A0A0R1HGY4_9LACO</name>
<feature type="transmembrane region" description="Helical" evidence="1">
    <location>
        <begin position="346"/>
        <end position="367"/>
    </location>
</feature>
<organism evidence="2 3">
    <name type="scientific">Dellaglioa algida DSM 15638</name>
    <dbReference type="NCBI Taxonomy" id="1423719"/>
    <lineage>
        <taxon>Bacteria</taxon>
        <taxon>Bacillati</taxon>
        <taxon>Bacillota</taxon>
        <taxon>Bacilli</taxon>
        <taxon>Lactobacillales</taxon>
        <taxon>Lactobacillaceae</taxon>
        <taxon>Dellaglioa</taxon>
    </lineage>
</organism>
<reference evidence="2 3" key="1">
    <citation type="journal article" date="2015" name="Genome Announc.">
        <title>Expanding the biotechnology potential of lactobacilli through comparative genomics of 213 strains and associated genera.</title>
        <authorList>
            <person name="Sun Z."/>
            <person name="Harris H.M."/>
            <person name="McCann A."/>
            <person name="Guo C."/>
            <person name="Argimon S."/>
            <person name="Zhang W."/>
            <person name="Yang X."/>
            <person name="Jeffery I.B."/>
            <person name="Cooney J.C."/>
            <person name="Kagawa T.F."/>
            <person name="Liu W."/>
            <person name="Song Y."/>
            <person name="Salvetti E."/>
            <person name="Wrobel A."/>
            <person name="Rasinkangas P."/>
            <person name="Parkhill J."/>
            <person name="Rea M.C."/>
            <person name="O'Sullivan O."/>
            <person name="Ritari J."/>
            <person name="Douillard F.P."/>
            <person name="Paul Ross R."/>
            <person name="Yang R."/>
            <person name="Briner A.E."/>
            <person name="Felis G.E."/>
            <person name="de Vos W.M."/>
            <person name="Barrangou R."/>
            <person name="Klaenhammer T.R."/>
            <person name="Caufield P.W."/>
            <person name="Cui Y."/>
            <person name="Zhang H."/>
            <person name="O'Toole P.W."/>
        </authorList>
    </citation>
    <scope>NUCLEOTIDE SEQUENCE [LARGE SCALE GENOMIC DNA]</scope>
    <source>
        <strain evidence="2 3">DSM 15638</strain>
    </source>
</reference>
<dbReference type="AlphaFoldDB" id="A0A0R1HGY4"/>
<gene>
    <name evidence="2" type="ORF">FC66_GL001346</name>
</gene>
<feature type="transmembrane region" description="Helical" evidence="1">
    <location>
        <begin position="309"/>
        <end position="326"/>
    </location>
</feature>
<dbReference type="OrthoDB" id="2328595at2"/>
<evidence type="ECO:0000256" key="1">
    <source>
        <dbReference type="SAM" id="Phobius"/>
    </source>
</evidence>
<feature type="transmembrane region" description="Helical" evidence="1">
    <location>
        <begin position="554"/>
        <end position="573"/>
    </location>
</feature>
<evidence type="ECO:0000313" key="2">
    <source>
        <dbReference type="EMBL" id="KRK45531.1"/>
    </source>
</evidence>
<feature type="transmembrane region" description="Helical" evidence="1">
    <location>
        <begin position="184"/>
        <end position="215"/>
    </location>
</feature>
<feature type="transmembrane region" description="Helical" evidence="1">
    <location>
        <begin position="221"/>
        <end position="242"/>
    </location>
</feature>
<dbReference type="EMBL" id="AZDI01000007">
    <property type="protein sequence ID" value="KRK45531.1"/>
    <property type="molecule type" value="Genomic_DNA"/>
</dbReference>
<keyword evidence="1" id="KW-0472">Membrane</keyword>